<feature type="region of interest" description="Disordered" evidence="2">
    <location>
        <begin position="1"/>
        <end position="34"/>
    </location>
</feature>
<evidence type="ECO:0000313" key="5">
    <source>
        <dbReference type="Proteomes" id="UP000284702"/>
    </source>
</evidence>
<sequence length="502" mass="55442">MYQLKPNAVLGTGEGEPEQTDCRHQDSRERIPPYSIPCDRERDRVEDKEAHEEVAEGHLMLQYVQGLMQLHHTPDRWTAFLLLLAAYLVLVLGTPPVKDDDPLLAEIRILRNDALKLKDKGSYGESATKLDKAIRALQDLHESRTDAKKRAADASLLAQTLSELGNVLYADKQYVPAQRVLVQAVDLSKRIFGPSHPAYSLALRNLGEVYLALDQHEKAIESYKLLKSHAEKGLGKTHETVIESARRIGESYETLGKFKKAIKVYKNLLAELGLGETIPRKRAAAAHEAGVAEVYQGLASGLMKANQLDQALTYATVATKIFKRRDGANSITYAFSLNLLAGVNTYLGQDDAALSLLQDAQKIAVLVHGESHPLVSQGAHNIEKLQARMAKKKTSGYEAEETIKRIKSHKGVQAVLIVNNDGVPIYSSTNDDEFAIDHAALLSQLAAKAKSTIRTLDPSNDMTFLRIRSKKHEIMIAPDKEYALIVIQNPNAGTDHEVTDLA</sequence>
<name>A0A425CPN5_APHAT</name>
<dbReference type="Pfam" id="PF13424">
    <property type="entry name" value="TPR_12"/>
    <property type="match status" value="1"/>
</dbReference>
<dbReference type="Gene3D" id="1.25.40.10">
    <property type="entry name" value="Tetratricopeptide repeat domain"/>
    <property type="match status" value="2"/>
</dbReference>
<dbReference type="InterPro" id="IPR019734">
    <property type="entry name" value="TPR_rpt"/>
</dbReference>
<dbReference type="VEuPathDB" id="FungiDB:H257_14049"/>
<evidence type="ECO:0000256" key="2">
    <source>
        <dbReference type="SAM" id="MobiDB-lite"/>
    </source>
</evidence>
<evidence type="ECO:0000256" key="1">
    <source>
        <dbReference type="ARBA" id="ARBA00007191"/>
    </source>
</evidence>
<dbReference type="EMBL" id="MZMZ02004946">
    <property type="protein sequence ID" value="RQM18944.1"/>
    <property type="molecule type" value="Genomic_DNA"/>
</dbReference>
<evidence type="ECO:0000259" key="3">
    <source>
        <dbReference type="SMART" id="SM00960"/>
    </source>
</evidence>
<accession>A0A425CPN5</accession>
<dbReference type="VEuPathDB" id="FungiDB:H257_14048"/>
<dbReference type="SMART" id="SM00028">
    <property type="entry name" value="TPR"/>
    <property type="match status" value="5"/>
</dbReference>
<organism evidence="4 5">
    <name type="scientific">Aphanomyces astaci</name>
    <name type="common">Crayfish plague agent</name>
    <dbReference type="NCBI Taxonomy" id="112090"/>
    <lineage>
        <taxon>Eukaryota</taxon>
        <taxon>Sar</taxon>
        <taxon>Stramenopiles</taxon>
        <taxon>Oomycota</taxon>
        <taxon>Saprolegniomycetes</taxon>
        <taxon>Saprolegniales</taxon>
        <taxon>Verrucalvaceae</taxon>
        <taxon>Aphanomyces</taxon>
    </lineage>
</organism>
<keyword evidence="5" id="KW-1185">Reference proteome</keyword>
<dbReference type="Pfam" id="PF03259">
    <property type="entry name" value="Robl_LC7"/>
    <property type="match status" value="1"/>
</dbReference>
<proteinExistence type="inferred from homology"/>
<dbReference type="Proteomes" id="UP000284702">
    <property type="component" value="Unassembled WGS sequence"/>
</dbReference>
<dbReference type="Gene3D" id="3.30.450.30">
    <property type="entry name" value="Dynein light chain 2a, cytoplasmic"/>
    <property type="match status" value="1"/>
</dbReference>
<reference evidence="4" key="1">
    <citation type="submission" date="2018-07" db="EMBL/GenBank/DDBJ databases">
        <title>Annotation of Aphanomyces astaci genome assembly.</title>
        <authorList>
            <person name="Studholme D.J."/>
        </authorList>
    </citation>
    <scope>NUCLEOTIDE SEQUENCE [LARGE SCALE GENOMIC DNA]</scope>
    <source>
        <strain evidence="4">Pc</strain>
    </source>
</reference>
<dbReference type="AlphaFoldDB" id="A0A425CPN5"/>
<dbReference type="PANTHER" id="PTHR10779">
    <property type="entry name" value="DYNEIN LIGHT CHAIN ROADBLOCK"/>
    <property type="match status" value="1"/>
</dbReference>
<dbReference type="InterPro" id="IPR004942">
    <property type="entry name" value="Roadblock/LAMTOR2_dom"/>
</dbReference>
<comment type="similarity">
    <text evidence="1">Belongs to the GAMAD family.</text>
</comment>
<dbReference type="SMART" id="SM00960">
    <property type="entry name" value="Robl_LC7"/>
    <property type="match status" value="1"/>
</dbReference>
<comment type="caution">
    <text evidence="4">The sequence shown here is derived from an EMBL/GenBank/DDBJ whole genome shotgun (WGS) entry which is preliminary data.</text>
</comment>
<dbReference type="SUPFAM" id="SSF103196">
    <property type="entry name" value="Roadblock/LC7 domain"/>
    <property type="match status" value="1"/>
</dbReference>
<dbReference type="InterPro" id="IPR011990">
    <property type="entry name" value="TPR-like_helical_dom_sf"/>
</dbReference>
<protein>
    <recommendedName>
        <fullName evidence="3">Roadblock/LAMTOR2 domain-containing protein</fullName>
    </recommendedName>
</protein>
<feature type="compositionally biased region" description="Basic and acidic residues" evidence="2">
    <location>
        <begin position="20"/>
        <end position="31"/>
    </location>
</feature>
<dbReference type="SUPFAM" id="SSF48452">
    <property type="entry name" value="TPR-like"/>
    <property type="match status" value="2"/>
</dbReference>
<gene>
    <name evidence="4" type="ORF">B5M09_006368</name>
</gene>
<feature type="domain" description="Roadblock/LAMTOR2" evidence="3">
    <location>
        <begin position="399"/>
        <end position="488"/>
    </location>
</feature>
<evidence type="ECO:0000313" key="4">
    <source>
        <dbReference type="EMBL" id="RQM18944.1"/>
    </source>
</evidence>
<dbReference type="FunFam" id="3.30.450.30:FF:000009">
    <property type="entry name" value="Dynein light chain roadblock"/>
    <property type="match status" value="1"/>
</dbReference>